<reference evidence="2" key="1">
    <citation type="journal article" date="2022" name="bioRxiv">
        <title>Sequencing and chromosome-scale assembly of the giantPleurodeles waltlgenome.</title>
        <authorList>
            <person name="Brown T."/>
            <person name="Elewa A."/>
            <person name="Iarovenko S."/>
            <person name="Subramanian E."/>
            <person name="Araus A.J."/>
            <person name="Petzold A."/>
            <person name="Susuki M."/>
            <person name="Suzuki K.-i.T."/>
            <person name="Hayashi T."/>
            <person name="Toyoda A."/>
            <person name="Oliveira C."/>
            <person name="Osipova E."/>
            <person name="Leigh N.D."/>
            <person name="Simon A."/>
            <person name="Yun M.H."/>
        </authorList>
    </citation>
    <scope>NUCLEOTIDE SEQUENCE</scope>
    <source>
        <strain evidence="2">20211129_DDA</strain>
        <tissue evidence="2">Liver</tissue>
    </source>
</reference>
<dbReference type="Proteomes" id="UP001066276">
    <property type="component" value="Chromosome 2_2"/>
</dbReference>
<keyword evidence="3" id="KW-1185">Reference proteome</keyword>
<protein>
    <submittedName>
        <fullName evidence="2">Uncharacterized protein</fullName>
    </submittedName>
</protein>
<comment type="caution">
    <text evidence="2">The sequence shown here is derived from an EMBL/GenBank/DDBJ whole genome shotgun (WGS) entry which is preliminary data.</text>
</comment>
<evidence type="ECO:0000313" key="2">
    <source>
        <dbReference type="EMBL" id="KAJ1193212.1"/>
    </source>
</evidence>
<feature type="compositionally biased region" description="Basic residues" evidence="1">
    <location>
        <begin position="1"/>
        <end position="11"/>
    </location>
</feature>
<name>A0AAV7UXF8_PLEWA</name>
<gene>
    <name evidence="2" type="ORF">NDU88_002517</name>
</gene>
<accession>A0AAV7UXF8</accession>
<dbReference type="AlphaFoldDB" id="A0AAV7UXF8"/>
<evidence type="ECO:0000256" key="1">
    <source>
        <dbReference type="SAM" id="MobiDB-lite"/>
    </source>
</evidence>
<proteinExistence type="predicted"/>
<organism evidence="2 3">
    <name type="scientific">Pleurodeles waltl</name>
    <name type="common">Iberian ribbed newt</name>
    <dbReference type="NCBI Taxonomy" id="8319"/>
    <lineage>
        <taxon>Eukaryota</taxon>
        <taxon>Metazoa</taxon>
        <taxon>Chordata</taxon>
        <taxon>Craniata</taxon>
        <taxon>Vertebrata</taxon>
        <taxon>Euteleostomi</taxon>
        <taxon>Amphibia</taxon>
        <taxon>Batrachia</taxon>
        <taxon>Caudata</taxon>
        <taxon>Salamandroidea</taxon>
        <taxon>Salamandridae</taxon>
        <taxon>Pleurodelinae</taxon>
        <taxon>Pleurodeles</taxon>
    </lineage>
</organism>
<feature type="region of interest" description="Disordered" evidence="1">
    <location>
        <begin position="1"/>
        <end position="47"/>
    </location>
</feature>
<sequence length="73" mass="7868">MPVHCRTARRRCGGEGSPTQASSDMRTRRPPAEPPAGERSYVPVRSHRGDCGRVLEHRRAAHAAAGGGEPDTH</sequence>
<dbReference type="EMBL" id="JANPWB010000004">
    <property type="protein sequence ID" value="KAJ1193212.1"/>
    <property type="molecule type" value="Genomic_DNA"/>
</dbReference>
<evidence type="ECO:0000313" key="3">
    <source>
        <dbReference type="Proteomes" id="UP001066276"/>
    </source>
</evidence>